<name>A0A2P1PT13_9GAMM</name>
<evidence type="ECO:0000313" key="1">
    <source>
        <dbReference type="EMBL" id="AVP97960.1"/>
    </source>
</evidence>
<proteinExistence type="predicted"/>
<evidence type="ECO:0000313" key="2">
    <source>
        <dbReference type="Proteomes" id="UP000241074"/>
    </source>
</evidence>
<reference evidence="1 2" key="2">
    <citation type="submission" date="2018-03" db="EMBL/GenBank/DDBJ databases">
        <authorList>
            <person name="Keele B.F."/>
        </authorList>
    </citation>
    <scope>NUCLEOTIDE SEQUENCE [LARGE SCALE GENOMIC DNA]</scope>
    <source>
        <strain evidence="1 2">D13</strain>
    </source>
</reference>
<keyword evidence="2" id="KW-1185">Reference proteome</keyword>
<reference evidence="1 2" key="1">
    <citation type="submission" date="2018-03" db="EMBL/GenBank/DDBJ databases">
        <title>Ahniella affigens gen. nov., sp. nov., a gammaproteobacterium isolated from sandy soil near a stream.</title>
        <authorList>
            <person name="Ko Y."/>
            <person name="Kim J.-H."/>
        </authorList>
    </citation>
    <scope>NUCLEOTIDE SEQUENCE [LARGE SCALE GENOMIC DNA]</scope>
    <source>
        <strain evidence="1 2">D13</strain>
    </source>
</reference>
<dbReference type="EMBL" id="CP027860">
    <property type="protein sequence ID" value="AVP97960.1"/>
    <property type="molecule type" value="Genomic_DNA"/>
</dbReference>
<organism evidence="1 2">
    <name type="scientific">Ahniella affigens</name>
    <dbReference type="NCBI Taxonomy" id="2021234"/>
    <lineage>
        <taxon>Bacteria</taxon>
        <taxon>Pseudomonadati</taxon>
        <taxon>Pseudomonadota</taxon>
        <taxon>Gammaproteobacteria</taxon>
        <taxon>Lysobacterales</taxon>
        <taxon>Rhodanobacteraceae</taxon>
        <taxon>Ahniella</taxon>
    </lineage>
</organism>
<gene>
    <name evidence="1" type="ORF">C7S18_12450</name>
</gene>
<accession>A0A2P1PT13</accession>
<dbReference type="RefSeq" id="WP_106891880.1">
    <property type="nucleotide sequence ID" value="NZ_CP027860.1"/>
</dbReference>
<dbReference type="KEGG" id="xba:C7S18_12450"/>
<dbReference type="Proteomes" id="UP000241074">
    <property type="component" value="Chromosome"/>
</dbReference>
<sequence length="500" mass="53771">MARLKKGPFIVLGVVVAAAVTNCRMNGVADDAAAMFGQGGNVRYEAAKAGFDGTLHLEDIAVWPDLSSETTEATRAGSLTMKTPGLGWLFAGAFSNLGISTENRGFRFPDEWRGTSGNGRLSAPAGLETLSFRADDVVLDRDATAFFLPSWLGAASLSPFDGLGCTPTQTFTAEDLTEQLELPTAPYSIQVDVTNPMGAVAEVKAVFARPGIATTTFVARYDMGSTFDPANLDFDAARLKEATWTINDEGFVAARNRVCANLIGLSEKRFQQIHIVTLRRQLLAAGLIPDQTLEDAYAHYLSAGGTLVFRTNPKSDYKQQLADSTDLVARSQLLGYSLKSNADPIDFNFFAVTPSEWNDELLAKTITNLIQQAKSLDNGSLVLVDDSSTAWMENLLLMESSTAIVDSDALPFVEGEAVDTGDDDSDVLVEKVPVESLPKAIGQKVIVTTVFGSRREGILKSANSAGATVYTDLRGQMADVNIPKSEIQSVEVHWNSVQTK</sequence>
<dbReference type="OrthoDB" id="7055621at2"/>
<protein>
    <submittedName>
        <fullName evidence="1">Uncharacterized protein</fullName>
    </submittedName>
</protein>
<dbReference type="AlphaFoldDB" id="A0A2P1PT13"/>